<keyword evidence="3" id="KW-1185">Reference proteome</keyword>
<reference evidence="2 3" key="1">
    <citation type="submission" date="2009-12" db="EMBL/GenBank/DDBJ databases">
        <title>The draft genome of Batrachochytrium dendrobatidis.</title>
        <authorList>
            <consortium name="US DOE Joint Genome Institute (JGI-PGF)"/>
            <person name="Kuo A."/>
            <person name="Salamov A."/>
            <person name="Schmutz J."/>
            <person name="Lucas S."/>
            <person name="Pitluck S."/>
            <person name="Rosenblum E."/>
            <person name="Stajich J."/>
            <person name="Eisen M."/>
            <person name="Grigoriev I.V."/>
        </authorList>
    </citation>
    <scope>NUCLEOTIDE SEQUENCE [LARGE SCALE GENOMIC DNA]</scope>
    <source>
        <strain evidence="3">JAM81 / FGSC 10211</strain>
    </source>
</reference>
<name>F4NTR7_BATDJ</name>
<evidence type="ECO:0000256" key="1">
    <source>
        <dbReference type="SAM" id="Phobius"/>
    </source>
</evidence>
<protein>
    <submittedName>
        <fullName evidence="2">Expressed protein</fullName>
    </submittedName>
</protein>
<dbReference type="STRING" id="684364.F4NTR7"/>
<dbReference type="RefSeq" id="XP_006675851.1">
    <property type="nucleotide sequence ID" value="XM_006675788.1"/>
</dbReference>
<dbReference type="InParanoid" id="F4NTR7"/>
<keyword evidence="1" id="KW-0472">Membrane</keyword>
<feature type="transmembrane region" description="Helical" evidence="1">
    <location>
        <begin position="50"/>
        <end position="74"/>
    </location>
</feature>
<proteinExistence type="predicted"/>
<dbReference type="GeneID" id="18241073"/>
<dbReference type="Proteomes" id="UP000007241">
    <property type="component" value="Unassembled WGS sequence"/>
</dbReference>
<dbReference type="HOGENOM" id="CLU_1849833_0_0_1"/>
<organism evidence="2 3">
    <name type="scientific">Batrachochytrium dendrobatidis (strain JAM81 / FGSC 10211)</name>
    <name type="common">Frog chytrid fungus</name>
    <dbReference type="NCBI Taxonomy" id="684364"/>
    <lineage>
        <taxon>Eukaryota</taxon>
        <taxon>Fungi</taxon>
        <taxon>Fungi incertae sedis</taxon>
        <taxon>Chytridiomycota</taxon>
        <taxon>Chytridiomycota incertae sedis</taxon>
        <taxon>Chytridiomycetes</taxon>
        <taxon>Rhizophydiales</taxon>
        <taxon>Rhizophydiales incertae sedis</taxon>
        <taxon>Batrachochytrium</taxon>
    </lineage>
</organism>
<keyword evidence="1" id="KW-1133">Transmembrane helix</keyword>
<feature type="transmembrane region" description="Helical" evidence="1">
    <location>
        <begin position="118"/>
        <end position="138"/>
    </location>
</feature>
<evidence type="ECO:0000313" key="2">
    <source>
        <dbReference type="EMBL" id="EGF83946.1"/>
    </source>
</evidence>
<accession>F4NTR7</accession>
<dbReference type="EMBL" id="GL882879">
    <property type="protein sequence ID" value="EGF83946.1"/>
    <property type="molecule type" value="Genomic_DNA"/>
</dbReference>
<evidence type="ECO:0000313" key="3">
    <source>
        <dbReference type="Proteomes" id="UP000007241"/>
    </source>
</evidence>
<dbReference type="AlphaFoldDB" id="F4NTR7"/>
<keyword evidence="1" id="KW-0812">Transmembrane</keyword>
<sequence length="139" mass="16387">MLVHQWMGGWIMKHCPLPFGSKIFVSCTFFNVYEWFTDQLLPLFCVCDRVAYILTVYINSTVTITVCSYGPIYLRHYYLLRLPVLQTQLFNYETMVDPEKYKKLSRSLVRTKFLSSEAGAWMFFAINFIPLMGIGIYYL</sequence>
<gene>
    <name evidence="2" type="ORF">BATDEDRAFT_36401</name>
</gene>
<feature type="non-terminal residue" evidence="2">
    <location>
        <position position="139"/>
    </location>
</feature>